<dbReference type="Proteomes" id="UP001190926">
    <property type="component" value="Unassembled WGS sequence"/>
</dbReference>
<evidence type="ECO:0000259" key="16">
    <source>
        <dbReference type="PROSITE" id="PS52044"/>
    </source>
</evidence>
<reference evidence="17 18" key="1">
    <citation type="journal article" date="2021" name="Nat. Commun.">
        <title>Incipient diploidization of the medicinal plant Perilla within 10,000 years.</title>
        <authorList>
            <person name="Zhang Y."/>
            <person name="Shen Q."/>
            <person name="Leng L."/>
            <person name="Zhang D."/>
            <person name="Chen S."/>
            <person name="Shi Y."/>
            <person name="Ning Z."/>
            <person name="Chen S."/>
        </authorList>
    </citation>
    <scope>NUCLEOTIDE SEQUENCE [LARGE SCALE GENOMIC DNA]</scope>
    <source>
        <strain evidence="18">cv. PC099</strain>
    </source>
</reference>
<evidence type="ECO:0000256" key="15">
    <source>
        <dbReference type="SAM" id="MobiDB-lite"/>
    </source>
</evidence>
<feature type="region of interest" description="Disordered" evidence="15">
    <location>
        <begin position="562"/>
        <end position="655"/>
    </location>
</feature>
<keyword evidence="8" id="KW-0863">Zinc-finger</keyword>
<keyword evidence="6" id="KW-0677">Repeat</keyword>
<dbReference type="PANTHER" id="PTHR16036">
    <property type="entry name" value="ANKYRIN REPEAT AND ZINC FINGER DOMAIN-CONTAINING PROTEIN 1"/>
    <property type="match status" value="1"/>
</dbReference>
<comment type="similarity">
    <text evidence="2 14">Belongs to the ANKZF1/VMS1 family.</text>
</comment>
<dbReference type="PROSITE" id="PS50088">
    <property type="entry name" value="ANK_REPEAT"/>
    <property type="match status" value="1"/>
</dbReference>
<dbReference type="GO" id="GO:0005737">
    <property type="term" value="C:cytoplasm"/>
    <property type="evidence" value="ECO:0007669"/>
    <property type="project" value="UniProtKB-SubCell"/>
</dbReference>
<dbReference type="GO" id="GO:0008270">
    <property type="term" value="F:zinc ion binding"/>
    <property type="evidence" value="ECO:0007669"/>
    <property type="project" value="UniProtKB-KW"/>
</dbReference>
<dbReference type="EMBL" id="SDAM02000092">
    <property type="protein sequence ID" value="KAH6830820.1"/>
    <property type="molecule type" value="Genomic_DNA"/>
</dbReference>
<dbReference type="PROSITE" id="PS52044">
    <property type="entry name" value="VLRF1"/>
    <property type="match status" value="1"/>
</dbReference>
<feature type="compositionally biased region" description="Basic and acidic residues" evidence="15">
    <location>
        <begin position="639"/>
        <end position="655"/>
    </location>
</feature>
<feature type="repeat" description="ANK" evidence="13">
    <location>
        <begin position="493"/>
        <end position="522"/>
    </location>
</feature>
<feature type="compositionally biased region" description="Polar residues" evidence="15">
    <location>
        <begin position="621"/>
        <end position="636"/>
    </location>
</feature>
<dbReference type="InterPro" id="IPR041540">
    <property type="entry name" value="VATC"/>
</dbReference>
<dbReference type="InterPro" id="IPR041175">
    <property type="entry name" value="VLRF1/Vms1"/>
</dbReference>
<name>A0AAD4JCX5_PERFH</name>
<organism evidence="17 18">
    <name type="scientific">Perilla frutescens var. hirtella</name>
    <name type="common">Perilla citriodora</name>
    <name type="synonym">Perilla setoyensis</name>
    <dbReference type="NCBI Taxonomy" id="608512"/>
    <lineage>
        <taxon>Eukaryota</taxon>
        <taxon>Viridiplantae</taxon>
        <taxon>Streptophyta</taxon>
        <taxon>Embryophyta</taxon>
        <taxon>Tracheophyta</taxon>
        <taxon>Spermatophyta</taxon>
        <taxon>Magnoliopsida</taxon>
        <taxon>eudicotyledons</taxon>
        <taxon>Gunneridae</taxon>
        <taxon>Pentapetalae</taxon>
        <taxon>asterids</taxon>
        <taxon>lamiids</taxon>
        <taxon>Lamiales</taxon>
        <taxon>Lamiaceae</taxon>
        <taxon>Nepetoideae</taxon>
        <taxon>Elsholtzieae</taxon>
        <taxon>Perilla</taxon>
    </lineage>
</organism>
<evidence type="ECO:0000256" key="12">
    <source>
        <dbReference type="ARBA" id="ARBA00023054"/>
    </source>
</evidence>
<evidence type="ECO:0000256" key="5">
    <source>
        <dbReference type="ARBA" id="ARBA00022723"/>
    </source>
</evidence>
<dbReference type="InterPro" id="IPR002110">
    <property type="entry name" value="Ankyrin_rpt"/>
</dbReference>
<feature type="compositionally biased region" description="Basic residues" evidence="15">
    <location>
        <begin position="580"/>
        <end position="596"/>
    </location>
</feature>
<feature type="active site" evidence="14">
    <location>
        <position position="321"/>
    </location>
</feature>
<evidence type="ECO:0000256" key="9">
    <source>
        <dbReference type="ARBA" id="ARBA00022801"/>
    </source>
</evidence>
<keyword evidence="7 14" id="KW-0255">Endonuclease</keyword>
<feature type="compositionally biased region" description="Basic and acidic residues" evidence="15">
    <location>
        <begin position="101"/>
        <end position="116"/>
    </location>
</feature>
<feature type="region of interest" description="Disordered" evidence="15">
    <location>
        <begin position="46"/>
        <end position="66"/>
    </location>
</feature>
<dbReference type="AlphaFoldDB" id="A0AAD4JCX5"/>
<keyword evidence="10" id="KW-0862">Zinc</keyword>
<evidence type="ECO:0000256" key="8">
    <source>
        <dbReference type="ARBA" id="ARBA00022771"/>
    </source>
</evidence>
<dbReference type="InterPro" id="IPR047139">
    <property type="entry name" value="ANKZ1/VMS1"/>
</dbReference>
<keyword evidence="5" id="KW-0479">Metal-binding</keyword>
<evidence type="ECO:0000256" key="11">
    <source>
        <dbReference type="ARBA" id="ARBA00023043"/>
    </source>
</evidence>
<dbReference type="Pfam" id="PF18826">
    <property type="entry name" value="bVLRF1"/>
    <property type="match status" value="1"/>
</dbReference>
<dbReference type="Pfam" id="PF18716">
    <property type="entry name" value="VATC"/>
    <property type="match status" value="1"/>
</dbReference>
<dbReference type="GO" id="GO:0036503">
    <property type="term" value="P:ERAD pathway"/>
    <property type="evidence" value="ECO:0007669"/>
    <property type="project" value="TreeGrafter"/>
</dbReference>
<evidence type="ECO:0000313" key="17">
    <source>
        <dbReference type="EMBL" id="KAH6830820.1"/>
    </source>
</evidence>
<evidence type="ECO:0000256" key="4">
    <source>
        <dbReference type="ARBA" id="ARBA00022722"/>
    </source>
</evidence>
<dbReference type="PROSITE" id="PS00028">
    <property type="entry name" value="ZINC_FINGER_C2H2_1"/>
    <property type="match status" value="1"/>
</dbReference>
<feature type="domain" description="VLRF1" evidence="16">
    <location>
        <begin position="278"/>
        <end position="419"/>
    </location>
</feature>
<keyword evidence="3 14" id="KW-0963">Cytoplasm</keyword>
<gene>
    <name evidence="17" type="ORF">C2S53_012163</name>
</gene>
<dbReference type="Gene3D" id="1.25.40.20">
    <property type="entry name" value="Ankyrin repeat-containing domain"/>
    <property type="match status" value="1"/>
</dbReference>
<evidence type="ECO:0000256" key="2">
    <source>
        <dbReference type="ARBA" id="ARBA00009262"/>
    </source>
</evidence>
<keyword evidence="9 14" id="KW-0378">Hydrolase</keyword>
<evidence type="ECO:0000256" key="14">
    <source>
        <dbReference type="PROSITE-ProRule" id="PRU01389"/>
    </source>
</evidence>
<evidence type="ECO:0000256" key="10">
    <source>
        <dbReference type="ARBA" id="ARBA00022833"/>
    </source>
</evidence>
<keyword evidence="12" id="KW-0175">Coiled coil</keyword>
<evidence type="ECO:0000313" key="18">
    <source>
        <dbReference type="Proteomes" id="UP001190926"/>
    </source>
</evidence>
<proteinExistence type="inferred from homology"/>
<feature type="region of interest" description="Disordered" evidence="15">
    <location>
        <begin position="90"/>
        <end position="121"/>
    </location>
</feature>
<keyword evidence="4 14" id="KW-0540">Nuclease</keyword>
<dbReference type="GO" id="GO:0004519">
    <property type="term" value="F:endonuclease activity"/>
    <property type="evidence" value="ECO:0007669"/>
    <property type="project" value="UniProtKB-KW"/>
</dbReference>
<dbReference type="SUPFAM" id="SSF48403">
    <property type="entry name" value="Ankyrin repeat"/>
    <property type="match status" value="1"/>
</dbReference>
<dbReference type="PROSITE" id="PS50297">
    <property type="entry name" value="ANK_REP_REGION"/>
    <property type="match status" value="1"/>
</dbReference>
<dbReference type="InterPro" id="IPR036770">
    <property type="entry name" value="Ankyrin_rpt-contain_sf"/>
</dbReference>
<keyword evidence="11 13" id="KW-0040">ANK repeat</keyword>
<comment type="subcellular location">
    <subcellularLocation>
        <location evidence="1">Cytoplasm</location>
    </subcellularLocation>
</comment>
<comment type="caution">
    <text evidence="17">The sequence shown here is derived from an EMBL/GenBank/DDBJ whole genome shotgun (WGS) entry which is preliminary data.</text>
</comment>
<evidence type="ECO:0000256" key="1">
    <source>
        <dbReference type="ARBA" id="ARBA00004496"/>
    </source>
</evidence>
<dbReference type="InterPro" id="IPR013087">
    <property type="entry name" value="Znf_C2H2_type"/>
</dbReference>
<dbReference type="GO" id="GO:0016787">
    <property type="term" value="F:hydrolase activity"/>
    <property type="evidence" value="ECO:0007669"/>
    <property type="project" value="UniProtKB-KW"/>
</dbReference>
<evidence type="ECO:0000256" key="3">
    <source>
        <dbReference type="ARBA" id="ARBA00022490"/>
    </source>
</evidence>
<accession>A0AAD4JCX5</accession>
<evidence type="ECO:0000256" key="7">
    <source>
        <dbReference type="ARBA" id="ARBA00022759"/>
    </source>
</evidence>
<evidence type="ECO:0000256" key="13">
    <source>
        <dbReference type="PROSITE-ProRule" id="PRU00023"/>
    </source>
</evidence>
<comment type="domain">
    <text evidence="14">The VLRF1 domain mediates binding to the 60S ribosomal subunit.</text>
</comment>
<keyword evidence="18" id="KW-1185">Reference proteome</keyword>
<dbReference type="Pfam" id="PF00023">
    <property type="entry name" value="Ank"/>
    <property type="match status" value="1"/>
</dbReference>
<dbReference type="PANTHER" id="PTHR16036:SF2">
    <property type="entry name" value="TRNA ENDONUCLEASE ANKZF1"/>
    <property type="match status" value="1"/>
</dbReference>
<sequence length="714" mass="80333">MGISSRFLEEIDIVRNIILNGSQKFPNPTVENPNYWTDMENEAAVDTAAKPLPRKQNKPDQTKRQRSIFEVPPDFFDSCRLFHSTSSRLPDFEISPDDGVEESKSEKELIESRDYDSNQTNSGKIMQRWSCNTCKAEFESLQDQRFHFKSDLHRFNIKLSIAGKSIIKEEEFDEATSDSLSKDYDVSSISGTDDEDEREASILADRQREFGRLSKSKIFIQLKNGEIISVWKCLLLDESNSISYETDKHAMDVAGVVYLTPREVVEKLKYILHEPRDNSRLRIVLLARGGHFAGCVFDGSSLVAHKTFHRYVVRAKAGKKQSLKDAGGQGIHSAGASLRRYNELGLKKDIQELLTLWKPHFAVSSCIFISAPSNNRQLFFDGEKPYFMCQNCAIRNIPLTVRRPTLKEARRIYGLLVQVSTEIIEETAVIAKEESVSGAKSGNHSYVESSGLKFIEDLEGKKITESCSLVTEMDGLSVSIESRDETNVVGISTPLHVAAKSGNAQNVLELLEQGLDPCIKDERGQTPYMLASEKEVRNTFRRFMASNLERWDWNAAKVPSPLTKEMEESQAAKQAEKDAKRKAKAKELKKLRKAKEKKAQDEAAQSHNNSSKSGNLGGTWVPTNKGHSQPRGSAISNEEEVKRIQEAEREKRAAAAERRMAALNNLQSNNGSGSEILCSCCNVSLAGKVPFHRYHYKYCTTSCMHVHREILEDG</sequence>
<evidence type="ECO:0000256" key="6">
    <source>
        <dbReference type="ARBA" id="ARBA00022737"/>
    </source>
</evidence>
<protein>
    <submittedName>
        <fullName evidence="17">Zinc finger protein-like protein</fullName>
    </submittedName>
</protein>